<gene>
    <name evidence="4" type="ORF">AMAG_17397</name>
</gene>
<comment type="similarity">
    <text evidence="1">Belongs to the prefoldin subunit beta family.</text>
</comment>
<dbReference type="Pfam" id="PF01920">
    <property type="entry name" value="Prefoldin_2"/>
    <property type="match status" value="1"/>
</dbReference>
<dbReference type="SUPFAM" id="SSF46579">
    <property type="entry name" value="Prefoldin"/>
    <property type="match status" value="1"/>
</dbReference>
<evidence type="ECO:0000313" key="5">
    <source>
        <dbReference type="Proteomes" id="UP000054350"/>
    </source>
</evidence>
<evidence type="ECO:0000256" key="3">
    <source>
        <dbReference type="SAM" id="Coils"/>
    </source>
</evidence>
<dbReference type="STRING" id="578462.A0A0L0TEB7"/>
<reference evidence="4 5" key="1">
    <citation type="submission" date="2009-11" db="EMBL/GenBank/DDBJ databases">
        <title>Annotation of Allomyces macrogynus ATCC 38327.</title>
        <authorList>
            <consortium name="The Broad Institute Genome Sequencing Platform"/>
            <person name="Russ C."/>
            <person name="Cuomo C."/>
            <person name="Burger G."/>
            <person name="Gray M.W."/>
            <person name="Holland P.W.H."/>
            <person name="King N."/>
            <person name="Lang F.B.F."/>
            <person name="Roger A.J."/>
            <person name="Ruiz-Trillo I."/>
            <person name="Young S.K."/>
            <person name="Zeng Q."/>
            <person name="Gargeya S."/>
            <person name="Fitzgerald M."/>
            <person name="Haas B."/>
            <person name="Abouelleil A."/>
            <person name="Alvarado L."/>
            <person name="Arachchi H.M."/>
            <person name="Berlin A."/>
            <person name="Chapman S.B."/>
            <person name="Gearin G."/>
            <person name="Goldberg J."/>
            <person name="Griggs A."/>
            <person name="Gujja S."/>
            <person name="Hansen M."/>
            <person name="Heiman D."/>
            <person name="Howarth C."/>
            <person name="Larimer J."/>
            <person name="Lui A."/>
            <person name="MacDonald P.J.P."/>
            <person name="McCowen C."/>
            <person name="Montmayeur A."/>
            <person name="Murphy C."/>
            <person name="Neiman D."/>
            <person name="Pearson M."/>
            <person name="Priest M."/>
            <person name="Roberts A."/>
            <person name="Saif S."/>
            <person name="Shea T."/>
            <person name="Sisk P."/>
            <person name="Stolte C."/>
            <person name="Sykes S."/>
            <person name="Wortman J."/>
            <person name="Nusbaum C."/>
            <person name="Birren B."/>
        </authorList>
    </citation>
    <scope>NUCLEOTIDE SEQUENCE [LARGE SCALE GENOMIC DNA]</scope>
    <source>
        <strain evidence="4 5">ATCC 38327</strain>
    </source>
</reference>
<dbReference type="VEuPathDB" id="FungiDB:AMAG_17397"/>
<evidence type="ECO:0000256" key="2">
    <source>
        <dbReference type="ARBA" id="ARBA00023186"/>
    </source>
</evidence>
<protein>
    <recommendedName>
        <fullName evidence="6">Prefoldin, alpha subunit</fullName>
    </recommendedName>
</protein>
<dbReference type="GO" id="GO:0005737">
    <property type="term" value="C:cytoplasm"/>
    <property type="evidence" value="ECO:0007669"/>
    <property type="project" value="TreeGrafter"/>
</dbReference>
<evidence type="ECO:0000256" key="1">
    <source>
        <dbReference type="ARBA" id="ARBA00008045"/>
    </source>
</evidence>
<dbReference type="Proteomes" id="UP000054350">
    <property type="component" value="Unassembled WGS sequence"/>
</dbReference>
<dbReference type="InterPro" id="IPR002777">
    <property type="entry name" value="PFD_beta-like"/>
</dbReference>
<keyword evidence="3" id="KW-0175">Coiled coil</keyword>
<dbReference type="Gene3D" id="1.10.287.370">
    <property type="match status" value="1"/>
</dbReference>
<dbReference type="GO" id="GO:0016272">
    <property type="term" value="C:prefoldin complex"/>
    <property type="evidence" value="ECO:0007669"/>
    <property type="project" value="InterPro"/>
</dbReference>
<organism evidence="4 5">
    <name type="scientific">Allomyces macrogynus (strain ATCC 38327)</name>
    <name type="common">Allomyces javanicus var. macrogynus</name>
    <dbReference type="NCBI Taxonomy" id="578462"/>
    <lineage>
        <taxon>Eukaryota</taxon>
        <taxon>Fungi</taxon>
        <taxon>Fungi incertae sedis</taxon>
        <taxon>Blastocladiomycota</taxon>
        <taxon>Blastocladiomycetes</taxon>
        <taxon>Blastocladiales</taxon>
        <taxon>Blastocladiaceae</taxon>
        <taxon>Allomyces</taxon>
    </lineage>
</organism>
<keyword evidence="5" id="KW-1185">Reference proteome</keyword>
<feature type="coiled-coil region" evidence="3">
    <location>
        <begin position="10"/>
        <end position="94"/>
    </location>
</feature>
<keyword evidence="2" id="KW-0143">Chaperone</keyword>
<sequence>MAEAAFQKMLEEIQAKSSEYNRQLVQVRTQIQLKERERKVSEIQIRELEAAGTKTNTFVSVGKMFLQMPQPTIVNQLQMKVASLADDVAVLTKKQAYLVKSVADCQSALNEAIKQMQSA</sequence>
<dbReference type="EMBL" id="GG745391">
    <property type="protein sequence ID" value="KNE73208.1"/>
    <property type="molecule type" value="Genomic_DNA"/>
</dbReference>
<dbReference type="PANTHER" id="PTHR20903">
    <property type="entry name" value="PREFOLDIN SUBUNIT 1-RELATED"/>
    <property type="match status" value="1"/>
</dbReference>
<dbReference type="AlphaFoldDB" id="A0A0L0TEB7"/>
<dbReference type="GO" id="GO:0051082">
    <property type="term" value="F:unfolded protein binding"/>
    <property type="evidence" value="ECO:0007669"/>
    <property type="project" value="InterPro"/>
</dbReference>
<evidence type="ECO:0000313" key="4">
    <source>
        <dbReference type="EMBL" id="KNE73208.1"/>
    </source>
</evidence>
<reference evidence="5" key="2">
    <citation type="submission" date="2009-11" db="EMBL/GenBank/DDBJ databases">
        <title>The Genome Sequence of Allomyces macrogynus strain ATCC 38327.</title>
        <authorList>
            <consortium name="The Broad Institute Genome Sequencing Platform"/>
            <person name="Russ C."/>
            <person name="Cuomo C."/>
            <person name="Shea T."/>
            <person name="Young S.K."/>
            <person name="Zeng Q."/>
            <person name="Koehrsen M."/>
            <person name="Haas B."/>
            <person name="Borodovsky M."/>
            <person name="Guigo R."/>
            <person name="Alvarado L."/>
            <person name="Berlin A."/>
            <person name="Borenstein D."/>
            <person name="Chen Z."/>
            <person name="Engels R."/>
            <person name="Freedman E."/>
            <person name="Gellesch M."/>
            <person name="Goldberg J."/>
            <person name="Griggs A."/>
            <person name="Gujja S."/>
            <person name="Heiman D."/>
            <person name="Hepburn T."/>
            <person name="Howarth C."/>
            <person name="Jen D."/>
            <person name="Larson L."/>
            <person name="Lewis B."/>
            <person name="Mehta T."/>
            <person name="Park D."/>
            <person name="Pearson M."/>
            <person name="Roberts A."/>
            <person name="Saif S."/>
            <person name="Shenoy N."/>
            <person name="Sisk P."/>
            <person name="Stolte C."/>
            <person name="Sykes S."/>
            <person name="Walk T."/>
            <person name="White J."/>
            <person name="Yandava C."/>
            <person name="Burger G."/>
            <person name="Gray M.W."/>
            <person name="Holland P.W.H."/>
            <person name="King N."/>
            <person name="Lang F.B.F."/>
            <person name="Roger A.J."/>
            <person name="Ruiz-Trillo I."/>
            <person name="Lander E."/>
            <person name="Nusbaum C."/>
        </authorList>
    </citation>
    <scope>NUCLEOTIDE SEQUENCE [LARGE SCALE GENOMIC DNA]</scope>
    <source>
        <strain evidence="5">ATCC 38327</strain>
    </source>
</reference>
<dbReference type="OMA" id="SEIARHN"/>
<dbReference type="PANTHER" id="PTHR20903:SF0">
    <property type="entry name" value="PREFOLDIN SUBUNIT 1"/>
    <property type="match status" value="1"/>
</dbReference>
<dbReference type="GO" id="GO:0044183">
    <property type="term" value="F:protein folding chaperone"/>
    <property type="evidence" value="ECO:0007669"/>
    <property type="project" value="TreeGrafter"/>
</dbReference>
<name>A0A0L0TEB7_ALLM3</name>
<dbReference type="InterPro" id="IPR009053">
    <property type="entry name" value="Prefoldin"/>
</dbReference>
<dbReference type="eggNOG" id="KOG3501">
    <property type="taxonomic scope" value="Eukaryota"/>
</dbReference>
<accession>A0A0L0TEB7</accession>
<evidence type="ECO:0008006" key="6">
    <source>
        <dbReference type="Google" id="ProtNLM"/>
    </source>
</evidence>
<dbReference type="OrthoDB" id="2015447at2759"/>
<proteinExistence type="inferred from homology"/>